<keyword evidence="5" id="KW-0539">Nucleus</keyword>
<organism evidence="6 7">
    <name type="scientific">Dryococelus australis</name>
    <dbReference type="NCBI Taxonomy" id="614101"/>
    <lineage>
        <taxon>Eukaryota</taxon>
        <taxon>Metazoa</taxon>
        <taxon>Ecdysozoa</taxon>
        <taxon>Arthropoda</taxon>
        <taxon>Hexapoda</taxon>
        <taxon>Insecta</taxon>
        <taxon>Pterygota</taxon>
        <taxon>Neoptera</taxon>
        <taxon>Polyneoptera</taxon>
        <taxon>Phasmatodea</taxon>
        <taxon>Verophasmatodea</taxon>
        <taxon>Anareolatae</taxon>
        <taxon>Phasmatidae</taxon>
        <taxon>Eurycanthinae</taxon>
        <taxon>Dryococelus</taxon>
    </lineage>
</organism>
<dbReference type="PANTHER" id="PTHR46481:SF10">
    <property type="entry name" value="ZINC FINGER BED DOMAIN-CONTAINING PROTEIN 39"/>
    <property type="match status" value="1"/>
</dbReference>
<keyword evidence="2" id="KW-0479">Metal-binding</keyword>
<dbReference type="Proteomes" id="UP001159363">
    <property type="component" value="Chromosome 7"/>
</dbReference>
<evidence type="ECO:0000256" key="2">
    <source>
        <dbReference type="ARBA" id="ARBA00022723"/>
    </source>
</evidence>
<dbReference type="EMBL" id="JARBHB010000008">
    <property type="protein sequence ID" value="KAJ8876313.1"/>
    <property type="molecule type" value="Genomic_DNA"/>
</dbReference>
<dbReference type="InterPro" id="IPR052035">
    <property type="entry name" value="ZnF_BED_domain_contain"/>
</dbReference>
<name>A0ABQ9GWA2_9NEOP</name>
<dbReference type="SUPFAM" id="SSF53098">
    <property type="entry name" value="Ribonuclease H-like"/>
    <property type="match status" value="1"/>
</dbReference>
<protein>
    <recommendedName>
        <fullName evidence="8">Transposase</fullName>
    </recommendedName>
</protein>
<evidence type="ECO:0008006" key="8">
    <source>
        <dbReference type="Google" id="ProtNLM"/>
    </source>
</evidence>
<sequence length="302" mass="33597">MYIETKAKVESLLQDADYVSFTTDIDKVVAVLKDNARNLTLGREKTGFGHLPCLAHTLQLVVKDGLLNAKLMTNLVALCRRIVSSFKYSPQACKVLKKAQTLVGCKAHRLVKDGRTYVIEFNPAHLLRKNQAVSLASSGLKFFFTVETNKAHQLFDRATFTVSSSEVCISEVIPIINSILQQLQVPPPAGFGLQGIVKDLLASLKMRCGQVRGIWLYTAATLLDPGFKGKVFSDRRYLDTSVESVEKAAVSASQSLWNLYSGKITLHEPCVHQQLMKLKHTYRSLLILMSLPTRRTNNTCPD</sequence>
<keyword evidence="7" id="KW-1185">Reference proteome</keyword>
<keyword evidence="3" id="KW-0863">Zinc-finger</keyword>
<evidence type="ECO:0000313" key="6">
    <source>
        <dbReference type="EMBL" id="KAJ8876313.1"/>
    </source>
</evidence>
<accession>A0ABQ9GWA2</accession>
<dbReference type="InterPro" id="IPR012337">
    <property type="entry name" value="RNaseH-like_sf"/>
</dbReference>
<proteinExistence type="predicted"/>
<comment type="caution">
    <text evidence="6">The sequence shown here is derived from an EMBL/GenBank/DDBJ whole genome shotgun (WGS) entry which is preliminary data.</text>
</comment>
<gene>
    <name evidence="6" type="ORF">PR048_020758</name>
</gene>
<evidence type="ECO:0000256" key="4">
    <source>
        <dbReference type="ARBA" id="ARBA00022833"/>
    </source>
</evidence>
<evidence type="ECO:0000256" key="1">
    <source>
        <dbReference type="ARBA" id="ARBA00004123"/>
    </source>
</evidence>
<comment type="subcellular location">
    <subcellularLocation>
        <location evidence="1">Nucleus</location>
    </subcellularLocation>
</comment>
<evidence type="ECO:0000313" key="7">
    <source>
        <dbReference type="Proteomes" id="UP001159363"/>
    </source>
</evidence>
<evidence type="ECO:0000256" key="5">
    <source>
        <dbReference type="ARBA" id="ARBA00023242"/>
    </source>
</evidence>
<reference evidence="6 7" key="1">
    <citation type="submission" date="2023-02" db="EMBL/GenBank/DDBJ databases">
        <title>LHISI_Scaffold_Assembly.</title>
        <authorList>
            <person name="Stuart O.P."/>
            <person name="Cleave R."/>
            <person name="Magrath M.J.L."/>
            <person name="Mikheyev A.S."/>
        </authorList>
    </citation>
    <scope>NUCLEOTIDE SEQUENCE [LARGE SCALE GENOMIC DNA]</scope>
    <source>
        <strain evidence="6">Daus_M_001</strain>
        <tissue evidence="6">Leg muscle</tissue>
    </source>
</reference>
<keyword evidence="4" id="KW-0862">Zinc</keyword>
<evidence type="ECO:0000256" key="3">
    <source>
        <dbReference type="ARBA" id="ARBA00022771"/>
    </source>
</evidence>
<dbReference type="PANTHER" id="PTHR46481">
    <property type="entry name" value="ZINC FINGER BED DOMAIN-CONTAINING PROTEIN 4"/>
    <property type="match status" value="1"/>
</dbReference>